<protein>
    <recommendedName>
        <fullName evidence="4">Cytochrome c domain-containing protein</fullName>
    </recommendedName>
</protein>
<evidence type="ECO:0000313" key="3">
    <source>
        <dbReference type="Proteomes" id="UP000013165"/>
    </source>
</evidence>
<dbReference type="NCBIfam" id="TIGR03806">
    <property type="entry name" value="chp_HNE_0200"/>
    <property type="match status" value="1"/>
</dbReference>
<accession>A0A371CGD0</accession>
<evidence type="ECO:0008006" key="4">
    <source>
        <dbReference type="Google" id="ProtNLM"/>
    </source>
</evidence>
<feature type="chain" id="PRO_5016662304" description="Cytochrome c domain-containing protein" evidence="1">
    <location>
        <begin position="22"/>
        <end position="403"/>
    </location>
</feature>
<dbReference type="Proteomes" id="UP000013165">
    <property type="component" value="Unassembled WGS sequence"/>
</dbReference>
<evidence type="ECO:0000256" key="1">
    <source>
        <dbReference type="SAM" id="SignalP"/>
    </source>
</evidence>
<evidence type="ECO:0000313" key="2">
    <source>
        <dbReference type="EMBL" id="RDW95457.1"/>
    </source>
</evidence>
<comment type="caution">
    <text evidence="2">The sequence shown here is derived from an EMBL/GenBank/DDBJ whole genome shotgun (WGS) entry which is preliminary data.</text>
</comment>
<organism evidence="2 3">
    <name type="scientific">Marinobacter nanhaiticus D15-8W</name>
    <dbReference type="NCBI Taxonomy" id="626887"/>
    <lineage>
        <taxon>Bacteria</taxon>
        <taxon>Pseudomonadati</taxon>
        <taxon>Pseudomonadota</taxon>
        <taxon>Gammaproteobacteria</taxon>
        <taxon>Pseudomonadales</taxon>
        <taxon>Marinobacteraceae</taxon>
        <taxon>Marinobacter</taxon>
    </lineage>
</organism>
<feature type="signal peptide" evidence="1">
    <location>
        <begin position="1"/>
        <end position="21"/>
    </location>
</feature>
<dbReference type="AlphaFoldDB" id="A0A371CGD0"/>
<keyword evidence="1" id="KW-0732">Signal</keyword>
<keyword evidence="3" id="KW-1185">Reference proteome</keyword>
<dbReference type="OrthoDB" id="338827at2"/>
<dbReference type="EMBL" id="APLQ01000010">
    <property type="protein sequence ID" value="RDW95457.1"/>
    <property type="molecule type" value="Genomic_DNA"/>
</dbReference>
<dbReference type="InterPro" id="IPR022269">
    <property type="entry name" value="SO_2930-like_C"/>
</dbReference>
<sequence length="403" mass="42994">MIFNKTGRSALGVLGCTLLLAACGGGGGSGDDDTAEPTSPSKESGVCGELGGAINQAALNTADCKYLSSYRLFADAEDPTANPNATGIPYDLTTPLFTDYSSKYRFVFMPEGSQATYSANEAFEFPVGTVISKTFSIPADTAFRGPENETLVETRLLIHRESGWVALPYIWNDDFTDAELQVAGGTVNVSTVHNGSQIDLAYQVPDKNQCKQCHQYNDGATNGIVPIGPKARLLNRNLDYTSGAENQLAHWQQAGILKGVPADLNTIDTIPAYNDIDATLLAGKSDTELMALAKGYMDVNCAHCHRPEGGASNTGLHLEYWRDYASEPTKHGVCKKPVAYGGGSLSYDVVPGDAATSILHFRMASNEPGDKMPEIGRTIVHDEGLALIEAWINSLDSLSCPAP</sequence>
<dbReference type="PROSITE" id="PS51257">
    <property type="entry name" value="PROKAR_LIPOPROTEIN"/>
    <property type="match status" value="1"/>
</dbReference>
<name>A0A371CGD0_9GAMM</name>
<dbReference type="RefSeq" id="WP_081614667.1">
    <property type="nucleotide sequence ID" value="NZ_AP028878.1"/>
</dbReference>
<gene>
    <name evidence="2" type="ORF">J057_24080</name>
</gene>
<proteinExistence type="predicted"/>
<reference evidence="2 3" key="1">
    <citation type="journal article" date="2013" name="Genome Announc.">
        <title>Genome Sequence of the Polycyclic Aromatic Hydrocarbon-Degrading Bacterium Strain Marinobacter nanhaiticus D15-8WT.</title>
        <authorList>
            <person name="Cui Z."/>
            <person name="Gao W."/>
            <person name="Li Q."/>
            <person name="Xu G."/>
            <person name="Zheng L."/>
        </authorList>
    </citation>
    <scope>NUCLEOTIDE SEQUENCE [LARGE SCALE GENOMIC DNA]</scope>
    <source>
        <strain evidence="2 3">D15-8W</strain>
    </source>
</reference>